<accession>A0A0V0XGT4</accession>
<reference evidence="1 2" key="1">
    <citation type="submission" date="2015-01" db="EMBL/GenBank/DDBJ databases">
        <title>Evolution of Trichinella species and genotypes.</title>
        <authorList>
            <person name="Korhonen P.K."/>
            <person name="Edoardo P."/>
            <person name="Giuseppe L.R."/>
            <person name="Gasser R.B."/>
        </authorList>
    </citation>
    <scope>NUCLEOTIDE SEQUENCE [LARGE SCALE GENOMIC DNA]</scope>
    <source>
        <strain evidence="1">ISS141</strain>
    </source>
</reference>
<protein>
    <submittedName>
        <fullName evidence="1">Uncharacterized protein</fullName>
    </submittedName>
</protein>
<dbReference type="AlphaFoldDB" id="A0A0V0XGT4"/>
<organism evidence="1 2">
    <name type="scientific">Trichinella pseudospiralis</name>
    <name type="common">Parasitic roundworm</name>
    <dbReference type="NCBI Taxonomy" id="6337"/>
    <lineage>
        <taxon>Eukaryota</taxon>
        <taxon>Metazoa</taxon>
        <taxon>Ecdysozoa</taxon>
        <taxon>Nematoda</taxon>
        <taxon>Enoplea</taxon>
        <taxon>Dorylaimia</taxon>
        <taxon>Trichinellida</taxon>
        <taxon>Trichinellidae</taxon>
        <taxon>Trichinella</taxon>
    </lineage>
</organism>
<name>A0A0V0XGT4_TRIPS</name>
<sequence>MCISAIQYHECQISANTWRFRLYIPLMLYSDSSQTLLGFDLLSFRHYVILRYSHAVLDCVSIKAEVWTFPDVTGPVDQSGSSVWNRGTGASVDQLPLCSASFTFTLMFLSSST</sequence>
<comment type="caution">
    <text evidence="1">The sequence shown here is derived from an EMBL/GenBank/DDBJ whole genome shotgun (WGS) entry which is preliminary data.</text>
</comment>
<evidence type="ECO:0000313" key="1">
    <source>
        <dbReference type="EMBL" id="KRX87144.1"/>
    </source>
</evidence>
<gene>
    <name evidence="1" type="ORF">T4E_7423</name>
</gene>
<dbReference type="EMBL" id="JYDU01000306">
    <property type="protein sequence ID" value="KRX87144.1"/>
    <property type="molecule type" value="Genomic_DNA"/>
</dbReference>
<proteinExistence type="predicted"/>
<evidence type="ECO:0000313" key="2">
    <source>
        <dbReference type="Proteomes" id="UP000054815"/>
    </source>
</evidence>
<dbReference type="Proteomes" id="UP000054815">
    <property type="component" value="Unassembled WGS sequence"/>
</dbReference>